<evidence type="ECO:0000256" key="1">
    <source>
        <dbReference type="SAM" id="MobiDB-lite"/>
    </source>
</evidence>
<feature type="region of interest" description="Disordered" evidence="1">
    <location>
        <begin position="1"/>
        <end position="20"/>
    </location>
</feature>
<dbReference type="Proteomes" id="UP000183114">
    <property type="component" value="Unassembled WGS sequence"/>
</dbReference>
<dbReference type="PANTHER" id="PTHR30289">
    <property type="entry name" value="UNCHARACTERIZED PROTEIN YBCL-RELATED"/>
    <property type="match status" value="1"/>
</dbReference>
<dbReference type="InterPro" id="IPR008914">
    <property type="entry name" value="PEBP"/>
</dbReference>
<evidence type="ECO:0000313" key="2">
    <source>
        <dbReference type="EMBL" id="SEC33694.1"/>
    </source>
</evidence>
<proteinExistence type="predicted"/>
<dbReference type="AlphaFoldDB" id="A0A1H4RPL8"/>
<organism evidence="2 3">
    <name type="scientific">Pseudomonas frederiksbergensis</name>
    <dbReference type="NCBI Taxonomy" id="104087"/>
    <lineage>
        <taxon>Bacteria</taxon>
        <taxon>Pseudomonadati</taxon>
        <taxon>Pseudomonadota</taxon>
        <taxon>Gammaproteobacteria</taxon>
        <taxon>Pseudomonadales</taxon>
        <taxon>Pseudomonadaceae</taxon>
        <taxon>Pseudomonas</taxon>
    </lineage>
</organism>
<dbReference type="Pfam" id="PF01161">
    <property type="entry name" value="PBP"/>
    <property type="match status" value="1"/>
</dbReference>
<accession>A0A1H4RPL8</accession>
<name>A0A1H4RPL8_9PSED</name>
<dbReference type="SUPFAM" id="SSF49777">
    <property type="entry name" value="PEBP-like"/>
    <property type="match status" value="1"/>
</dbReference>
<evidence type="ECO:0000313" key="3">
    <source>
        <dbReference type="Proteomes" id="UP000183114"/>
    </source>
</evidence>
<sequence>MPLPPNERSGYSLPADDGPTRTRCSGMTRLTSLNPWLAAIAVALCVQFPAQAQERFTLNIPGVSDDRLFTVAAASDAPGCGGHNASPALNWNAGPAGTLSYAIVMHDPDGQKGQGVDHWVHYGIKATTHQIAAGVGAKSALEGVGGTNSKGTTGYVGPCPPVGDSAHHYIIQLYALDLAPQALPAGLTRAQLLEKIKGHVLKNSSVVRRYHR</sequence>
<dbReference type="InterPro" id="IPR036610">
    <property type="entry name" value="PEBP-like_sf"/>
</dbReference>
<protein>
    <submittedName>
        <fullName evidence="2">Phospholipid-binding protein, PBP family</fullName>
    </submittedName>
</protein>
<dbReference type="CDD" id="cd00865">
    <property type="entry name" value="PEBP_bact_arch"/>
    <property type="match status" value="1"/>
</dbReference>
<dbReference type="PANTHER" id="PTHR30289:SF1">
    <property type="entry name" value="PEBP (PHOSPHATIDYLETHANOLAMINE-BINDING PROTEIN) FAMILY PROTEIN"/>
    <property type="match status" value="1"/>
</dbReference>
<dbReference type="NCBIfam" id="TIGR00481">
    <property type="entry name" value="YbhB/YbcL family Raf kinase inhibitor-like protein"/>
    <property type="match status" value="1"/>
</dbReference>
<dbReference type="InterPro" id="IPR005247">
    <property type="entry name" value="YbhB_YbcL/LppC-like"/>
</dbReference>
<dbReference type="EMBL" id="FNTF01000002">
    <property type="protein sequence ID" value="SEC33694.1"/>
    <property type="molecule type" value="Genomic_DNA"/>
</dbReference>
<reference evidence="2 3" key="1">
    <citation type="submission" date="2016-10" db="EMBL/GenBank/DDBJ databases">
        <authorList>
            <person name="de Groot N.N."/>
        </authorList>
    </citation>
    <scope>NUCLEOTIDE SEQUENCE [LARGE SCALE GENOMIC DNA]</scope>
    <source>
        <strain evidence="2 3">BS3655</strain>
    </source>
</reference>
<dbReference type="Gene3D" id="3.90.280.10">
    <property type="entry name" value="PEBP-like"/>
    <property type="match status" value="1"/>
</dbReference>
<gene>
    <name evidence="2" type="ORF">SAMN04490185_1239</name>
</gene>